<dbReference type="PANTHER" id="PTHR42085:SF2">
    <property type="entry name" value="F-BOX DOMAIN-CONTAINING PROTEIN"/>
    <property type="match status" value="1"/>
</dbReference>
<evidence type="ECO:0000313" key="1">
    <source>
        <dbReference type="EMBL" id="PVH99180.1"/>
    </source>
</evidence>
<dbReference type="EMBL" id="KZ805397">
    <property type="protein sequence ID" value="PVH99180.1"/>
    <property type="molecule type" value="Genomic_DNA"/>
</dbReference>
<dbReference type="PANTHER" id="PTHR42085">
    <property type="entry name" value="F-BOX DOMAIN-CONTAINING PROTEIN"/>
    <property type="match status" value="1"/>
</dbReference>
<organism evidence="1 2">
    <name type="scientific">Periconia macrospinosa</name>
    <dbReference type="NCBI Taxonomy" id="97972"/>
    <lineage>
        <taxon>Eukaryota</taxon>
        <taxon>Fungi</taxon>
        <taxon>Dikarya</taxon>
        <taxon>Ascomycota</taxon>
        <taxon>Pezizomycotina</taxon>
        <taxon>Dothideomycetes</taxon>
        <taxon>Pleosporomycetidae</taxon>
        <taxon>Pleosporales</taxon>
        <taxon>Massarineae</taxon>
        <taxon>Periconiaceae</taxon>
        <taxon>Periconia</taxon>
    </lineage>
</organism>
<keyword evidence="2" id="KW-1185">Reference proteome</keyword>
<dbReference type="AlphaFoldDB" id="A0A2V1DM51"/>
<evidence type="ECO:0008006" key="3">
    <source>
        <dbReference type="Google" id="ProtNLM"/>
    </source>
</evidence>
<dbReference type="InterPro" id="IPR038883">
    <property type="entry name" value="AN11006-like"/>
</dbReference>
<gene>
    <name evidence="1" type="ORF">DM02DRAFT_615225</name>
</gene>
<accession>A0A2V1DM51</accession>
<protein>
    <recommendedName>
        <fullName evidence="3">F-box domain-containing protein</fullName>
    </recommendedName>
</protein>
<dbReference type="Proteomes" id="UP000244855">
    <property type="component" value="Unassembled WGS sequence"/>
</dbReference>
<proteinExistence type="predicted"/>
<dbReference type="OrthoDB" id="62952at2759"/>
<sequence>MLMELDSVDSTFSFLKLPRELRDQIYSYVFAIPDDRGDRALRIERRHLKHFNPSPASIILLLHHEYFLLNRQVCREALEVLFKNHTVFLSGGPYVLKQLLTRIEEKGGPFKQYLKWIKKIELDWVTFPNLRAYPPERSEGRDEWWWETDEVEVDVDYIRGAQYSGHYDEYDYEGGYYDDNFYEADDETLYPNWPQPESRPGPAANDVFGFSAHYPFADPSREPDYDVAASNDLETKLDLLVSMEVTPLFEYLATPTFNISTITLPLYFISKQSYFHRAASRPGYTLPLKIRYWVQVCVHALLMLHRSSSSLSPDLQEVRIKYMPWDIWASMDPADSLARMLDKGIWFRPSEDRANEREREGEAFRAVWATLQDQHGLCKGEDRMGLKADVRFVKWEGDLDKWRVGDELEVVFTRSM</sequence>
<evidence type="ECO:0000313" key="2">
    <source>
        <dbReference type="Proteomes" id="UP000244855"/>
    </source>
</evidence>
<reference evidence="1 2" key="1">
    <citation type="journal article" date="2018" name="Sci. Rep.">
        <title>Comparative genomics provides insights into the lifestyle and reveals functional heterogeneity of dark septate endophytic fungi.</title>
        <authorList>
            <person name="Knapp D.G."/>
            <person name="Nemeth J.B."/>
            <person name="Barry K."/>
            <person name="Hainaut M."/>
            <person name="Henrissat B."/>
            <person name="Johnson J."/>
            <person name="Kuo A."/>
            <person name="Lim J.H.P."/>
            <person name="Lipzen A."/>
            <person name="Nolan M."/>
            <person name="Ohm R.A."/>
            <person name="Tamas L."/>
            <person name="Grigoriev I.V."/>
            <person name="Spatafora J.W."/>
            <person name="Nagy L.G."/>
            <person name="Kovacs G.M."/>
        </authorList>
    </citation>
    <scope>NUCLEOTIDE SEQUENCE [LARGE SCALE GENOMIC DNA]</scope>
    <source>
        <strain evidence="1 2">DSE2036</strain>
    </source>
</reference>
<name>A0A2V1DM51_9PLEO</name>